<dbReference type="AlphaFoldDB" id="A0AAX7UW62"/>
<dbReference type="PANTHER" id="PTHR11690">
    <property type="entry name" value="AMILORIDE-SENSITIVE SODIUM CHANNEL-RELATED"/>
    <property type="match status" value="1"/>
</dbReference>
<reference evidence="16 17" key="1">
    <citation type="submission" date="2018-05" db="EMBL/GenBank/DDBJ databases">
        <authorList>
            <person name="Datahose"/>
        </authorList>
    </citation>
    <scope>NUCLEOTIDE SEQUENCE</scope>
</reference>
<dbReference type="Gene3D" id="2.60.470.10">
    <property type="entry name" value="Acid-sensing ion channels like domains"/>
    <property type="match status" value="1"/>
</dbReference>
<dbReference type="GeneTree" id="ENSGT00940000164727"/>
<reference evidence="17" key="2">
    <citation type="submission" date="2023-03" db="EMBL/GenBank/DDBJ databases">
        <authorList>
            <consortium name="Wellcome Sanger Institute Data Sharing"/>
        </authorList>
    </citation>
    <scope>NUCLEOTIDE SEQUENCE [LARGE SCALE GENOMIC DNA]</scope>
</reference>
<dbReference type="PRINTS" id="PR01078">
    <property type="entry name" value="AMINACHANNEL"/>
</dbReference>
<dbReference type="InterPro" id="IPR020903">
    <property type="entry name" value="ENaC_CS"/>
</dbReference>
<evidence type="ECO:0000256" key="8">
    <source>
        <dbReference type="ARBA" id="ARBA00023065"/>
    </source>
</evidence>
<dbReference type="PANTHER" id="PTHR11690:SF252">
    <property type="entry name" value="ACID-SENSING ION CHANNEL 1C"/>
    <property type="match status" value="1"/>
</dbReference>
<accession>A0AAX7UW62</accession>
<dbReference type="InterPro" id="IPR001873">
    <property type="entry name" value="ENaC"/>
</dbReference>
<dbReference type="NCBIfam" id="TIGR00859">
    <property type="entry name" value="ENaC"/>
    <property type="match status" value="1"/>
</dbReference>
<dbReference type="Ensembl" id="ENSACLT00000059972.1">
    <property type="protein sequence ID" value="ENSACLP00000073465.1"/>
    <property type="gene ID" value="ENSACLG00000021069.2"/>
</dbReference>
<dbReference type="FunFam" id="1.10.287.770:FF:000001">
    <property type="entry name" value="Acid-sensing ion channel subunit 1"/>
    <property type="match status" value="1"/>
</dbReference>
<evidence type="ECO:0000313" key="16">
    <source>
        <dbReference type="Ensembl" id="ENSACLP00000073465.1"/>
    </source>
</evidence>
<reference evidence="16" key="3">
    <citation type="submission" date="2025-08" db="UniProtKB">
        <authorList>
            <consortium name="Ensembl"/>
        </authorList>
    </citation>
    <scope>IDENTIFICATION</scope>
</reference>
<keyword evidence="12" id="KW-0739">Sodium transport</keyword>
<feature type="transmembrane region" description="Helical" evidence="15">
    <location>
        <begin position="45"/>
        <end position="62"/>
    </location>
</feature>
<evidence type="ECO:0000256" key="6">
    <source>
        <dbReference type="ARBA" id="ARBA00022989"/>
    </source>
</evidence>
<comment type="subcellular location">
    <subcellularLocation>
        <location evidence="1">Cell membrane</location>
        <topology evidence="1">Multi-pass membrane protein</topology>
    </subcellularLocation>
</comment>
<evidence type="ECO:0000313" key="17">
    <source>
        <dbReference type="Proteomes" id="UP000265100"/>
    </source>
</evidence>
<dbReference type="PROSITE" id="PS01206">
    <property type="entry name" value="ASC"/>
    <property type="match status" value="1"/>
</dbReference>
<evidence type="ECO:0000256" key="11">
    <source>
        <dbReference type="ARBA" id="ARBA00023180"/>
    </source>
</evidence>
<keyword evidence="8" id="KW-0406">Ion transport</keyword>
<keyword evidence="13" id="KW-0407">Ion channel</keyword>
<keyword evidence="17" id="KW-1185">Reference proteome</keyword>
<evidence type="ECO:0000256" key="1">
    <source>
        <dbReference type="ARBA" id="ARBA00004651"/>
    </source>
</evidence>
<keyword evidence="2" id="KW-0813">Transport</keyword>
<evidence type="ECO:0000256" key="12">
    <source>
        <dbReference type="ARBA" id="ARBA00023201"/>
    </source>
</evidence>
<dbReference type="Gene3D" id="1.10.287.770">
    <property type="entry name" value="YojJ-like"/>
    <property type="match status" value="1"/>
</dbReference>
<dbReference type="FunFam" id="2.60.470.10:FF:000001">
    <property type="entry name" value="Acid-sensing (proton-gated) ion channel family member 4a"/>
    <property type="match status" value="1"/>
</dbReference>
<dbReference type="InterPro" id="IPR004724">
    <property type="entry name" value="ENaC_chordates"/>
</dbReference>
<evidence type="ECO:0000256" key="9">
    <source>
        <dbReference type="ARBA" id="ARBA00023136"/>
    </source>
</evidence>
<evidence type="ECO:0000256" key="5">
    <source>
        <dbReference type="ARBA" id="ARBA00022692"/>
    </source>
</evidence>
<keyword evidence="7" id="KW-0915">Sodium</keyword>
<organism evidence="16 17">
    <name type="scientific">Astatotilapia calliptera</name>
    <name type="common">Eastern happy</name>
    <name type="synonym">Chromis callipterus</name>
    <dbReference type="NCBI Taxonomy" id="8154"/>
    <lineage>
        <taxon>Eukaryota</taxon>
        <taxon>Metazoa</taxon>
        <taxon>Chordata</taxon>
        <taxon>Craniata</taxon>
        <taxon>Vertebrata</taxon>
        <taxon>Euteleostomi</taxon>
        <taxon>Actinopterygii</taxon>
        <taxon>Neopterygii</taxon>
        <taxon>Teleostei</taxon>
        <taxon>Neoteleostei</taxon>
        <taxon>Acanthomorphata</taxon>
        <taxon>Ovalentaria</taxon>
        <taxon>Cichlomorphae</taxon>
        <taxon>Cichliformes</taxon>
        <taxon>Cichlidae</taxon>
        <taxon>African cichlids</taxon>
        <taxon>Pseudocrenilabrinae</taxon>
        <taxon>Haplochromini</taxon>
        <taxon>Astatotilapia</taxon>
    </lineage>
</organism>
<evidence type="ECO:0000256" key="3">
    <source>
        <dbReference type="ARBA" id="ARBA00022461"/>
    </source>
</evidence>
<keyword evidence="10" id="KW-1015">Disulfide bond</keyword>
<reference evidence="16" key="4">
    <citation type="submission" date="2025-09" db="UniProtKB">
        <authorList>
            <consortium name="Ensembl"/>
        </authorList>
    </citation>
    <scope>IDENTIFICATION</scope>
</reference>
<sequence length="528" mass="59194">MCQCGSSGSKPRPGSLAEAGKLFLKHTTLHGLRHIFLSGSYPRRVAWLLAFLAALGLLFTWSSNRVRYLLSSPVYTKAHMVYAKRLVFPAVTICNQNLLLPRRMKKTDIFSAGKWLGLLGMNGQVSPAAREALTPLRGDSAEGEPQLLDRLGHQLEEMLLYCRYQGELCGPRNFSTIFTRYGKCYTFNSGKDGKPLQVTTKGGMGNGLELMLDIQQDEYLPVWGETDETSFEAGIKVQIHTQDEPPFIDQLGFGVAPGFQTFVSCQEQRLTYLPPPWGDCKSTPMDSDFFSSYSITACRIDCETRYLVDNCNCRMVHMPGNAPYCTPEQYKECADPALDFLVEKDNDFCVCETPCNLTRYGKELSFVKIPSKASAKYLAKKYNKTEQYIADNILVLDIYFEALNYETIEQKKAYELAGLLGDIGGQMGLFIGASILTILELIDYLYEVIKYKVCRCMKKKHKGRKNNDRGAVLSLDDVKHHVSSVLLSTFTVSDGIALTGAHSLLCLHCSQLESRSRRWWGGGRKTSK</sequence>
<dbReference type="Proteomes" id="UP000265100">
    <property type="component" value="Chromosome 5"/>
</dbReference>
<evidence type="ECO:0000256" key="13">
    <source>
        <dbReference type="ARBA" id="ARBA00023303"/>
    </source>
</evidence>
<keyword evidence="3" id="KW-0894">Sodium channel</keyword>
<comment type="catalytic activity">
    <reaction evidence="14">
        <text>Na(+)(in) = Na(+)(out)</text>
        <dbReference type="Rhea" id="RHEA:34963"/>
        <dbReference type="ChEBI" id="CHEBI:29101"/>
    </reaction>
</comment>
<evidence type="ECO:0000256" key="10">
    <source>
        <dbReference type="ARBA" id="ARBA00023157"/>
    </source>
</evidence>
<evidence type="ECO:0000256" key="4">
    <source>
        <dbReference type="ARBA" id="ARBA00022475"/>
    </source>
</evidence>
<evidence type="ECO:0000256" key="14">
    <source>
        <dbReference type="ARBA" id="ARBA00036239"/>
    </source>
</evidence>
<evidence type="ECO:0000256" key="7">
    <source>
        <dbReference type="ARBA" id="ARBA00023053"/>
    </source>
</evidence>
<keyword evidence="4" id="KW-1003">Cell membrane</keyword>
<keyword evidence="9 15" id="KW-0472">Membrane</keyword>
<dbReference type="GO" id="GO:0005886">
    <property type="term" value="C:plasma membrane"/>
    <property type="evidence" value="ECO:0007669"/>
    <property type="project" value="UniProtKB-SubCell"/>
</dbReference>
<dbReference type="Pfam" id="PF00858">
    <property type="entry name" value="ASC"/>
    <property type="match status" value="1"/>
</dbReference>
<name>A0AAX7UW62_ASTCA</name>
<protein>
    <recommendedName>
        <fullName evidence="18">Acid sensing ion channel subunit 1</fullName>
    </recommendedName>
</protein>
<keyword evidence="11" id="KW-0325">Glycoprotein</keyword>
<evidence type="ECO:0000256" key="15">
    <source>
        <dbReference type="SAM" id="Phobius"/>
    </source>
</evidence>
<evidence type="ECO:0008006" key="18">
    <source>
        <dbReference type="Google" id="ProtNLM"/>
    </source>
</evidence>
<dbReference type="GO" id="GO:0015280">
    <property type="term" value="F:ligand-gated sodium channel activity"/>
    <property type="evidence" value="ECO:0007669"/>
    <property type="project" value="InterPro"/>
</dbReference>
<evidence type="ECO:0000256" key="2">
    <source>
        <dbReference type="ARBA" id="ARBA00022448"/>
    </source>
</evidence>
<proteinExistence type="predicted"/>
<keyword evidence="6 15" id="KW-1133">Transmembrane helix</keyword>
<keyword evidence="5 15" id="KW-0812">Transmembrane</keyword>